<name>E2ZA55_9FIRM</name>
<dbReference type="GO" id="GO:0009306">
    <property type="term" value="P:protein secretion"/>
    <property type="evidence" value="ECO:0007669"/>
    <property type="project" value="UniProtKB-UniRule"/>
</dbReference>
<evidence type="ECO:0000256" key="9">
    <source>
        <dbReference type="HAMAP-Rule" id="MF_00422"/>
    </source>
</evidence>
<dbReference type="Pfam" id="PF00584">
    <property type="entry name" value="SecE"/>
    <property type="match status" value="1"/>
</dbReference>
<keyword evidence="3 9" id="KW-1003">Cell membrane</keyword>
<dbReference type="Gene3D" id="1.20.5.1030">
    <property type="entry name" value="Preprotein translocase secy subunit"/>
    <property type="match status" value="1"/>
</dbReference>
<dbReference type="RefSeq" id="WP_006941115.1">
    <property type="nucleotide sequence ID" value="NZ_GL538184.1"/>
</dbReference>
<comment type="function">
    <text evidence="9">Essential subunit of the Sec protein translocation channel SecYEG. Clamps together the 2 halves of SecY. May contact the channel plug during translocation.</text>
</comment>
<protein>
    <recommendedName>
        <fullName evidence="9">Protein translocase subunit SecE</fullName>
    </recommendedName>
</protein>
<dbReference type="EMBL" id="AECS01000010">
    <property type="protein sequence ID" value="EFQ04817.1"/>
    <property type="molecule type" value="Genomic_DNA"/>
</dbReference>
<dbReference type="GO" id="GO:0043952">
    <property type="term" value="P:protein transport by the Sec complex"/>
    <property type="evidence" value="ECO:0007669"/>
    <property type="project" value="UniProtKB-UniRule"/>
</dbReference>
<dbReference type="GO" id="GO:0065002">
    <property type="term" value="P:intracellular protein transmembrane transport"/>
    <property type="evidence" value="ECO:0007669"/>
    <property type="project" value="UniProtKB-UniRule"/>
</dbReference>
<keyword evidence="5 9" id="KW-0653">Protein transport</keyword>
<evidence type="ECO:0000256" key="3">
    <source>
        <dbReference type="ARBA" id="ARBA00022475"/>
    </source>
</evidence>
<reference evidence="11 12" key="1">
    <citation type="submission" date="2010-08" db="EMBL/GenBank/DDBJ databases">
        <authorList>
            <person name="Weinstock G."/>
            <person name="Sodergren E."/>
            <person name="Clifton S."/>
            <person name="Fulton L."/>
            <person name="Fulton B."/>
            <person name="Courtney L."/>
            <person name="Fronick C."/>
            <person name="Harrison M."/>
            <person name="Strong C."/>
            <person name="Farmer C."/>
            <person name="Delahaunty K."/>
            <person name="Markovic C."/>
            <person name="Hall O."/>
            <person name="Minx P."/>
            <person name="Tomlinson C."/>
            <person name="Mitreva M."/>
            <person name="Hou S."/>
            <person name="Chen J."/>
            <person name="Wollam A."/>
            <person name="Pepin K.H."/>
            <person name="Johnson M."/>
            <person name="Bhonagiri V."/>
            <person name="Zhang X."/>
            <person name="Suruliraj S."/>
            <person name="Warren W."/>
            <person name="Chinwalla A."/>
            <person name="Mardis E.R."/>
            <person name="Wilson R.K."/>
        </authorList>
    </citation>
    <scope>NUCLEOTIDE SEQUENCE [LARGE SCALE GENOMIC DNA]</scope>
    <source>
        <strain evidence="11 12">F0359</strain>
    </source>
</reference>
<evidence type="ECO:0000256" key="6">
    <source>
        <dbReference type="ARBA" id="ARBA00022989"/>
    </source>
</evidence>
<keyword evidence="8 9" id="KW-0472">Membrane</keyword>
<dbReference type="OrthoDB" id="9799073at2"/>
<evidence type="ECO:0000256" key="4">
    <source>
        <dbReference type="ARBA" id="ARBA00022692"/>
    </source>
</evidence>
<feature type="region of interest" description="Disordered" evidence="10">
    <location>
        <begin position="1"/>
        <end position="21"/>
    </location>
</feature>
<dbReference type="STRING" id="706434.HMPREF9429_00314"/>
<feature type="transmembrane region" description="Helical" evidence="9">
    <location>
        <begin position="41"/>
        <end position="61"/>
    </location>
</feature>
<dbReference type="PANTHER" id="PTHR33910:SF1">
    <property type="entry name" value="PROTEIN TRANSLOCASE SUBUNIT SECE"/>
    <property type="match status" value="1"/>
</dbReference>
<dbReference type="Proteomes" id="UP000003195">
    <property type="component" value="Unassembled WGS sequence"/>
</dbReference>
<accession>E2ZA55</accession>
<keyword evidence="4 9" id="KW-0812">Transmembrane</keyword>
<dbReference type="GO" id="GO:0005886">
    <property type="term" value="C:plasma membrane"/>
    <property type="evidence" value="ECO:0007669"/>
    <property type="project" value="UniProtKB-SubCell"/>
</dbReference>
<dbReference type="PANTHER" id="PTHR33910">
    <property type="entry name" value="PROTEIN TRANSLOCASE SUBUNIT SECE"/>
    <property type="match status" value="1"/>
</dbReference>
<sequence>MSLSAAQKAAQKNKKKKESGRFLQGVKTEMKKVIWPTRKELINYTVMVIVATLVVMAIIAVSDAVFAELFQLLRVVIG</sequence>
<dbReference type="InterPro" id="IPR038379">
    <property type="entry name" value="SecE_sf"/>
</dbReference>
<evidence type="ECO:0000256" key="2">
    <source>
        <dbReference type="ARBA" id="ARBA00022448"/>
    </source>
</evidence>
<dbReference type="InterPro" id="IPR005807">
    <property type="entry name" value="SecE_bac"/>
</dbReference>
<gene>
    <name evidence="9 11" type="primary">secE</name>
    <name evidence="11" type="ORF">HMPREF9429_00314</name>
</gene>
<dbReference type="eggNOG" id="COG0690">
    <property type="taxonomic scope" value="Bacteria"/>
</dbReference>
<dbReference type="AlphaFoldDB" id="E2ZA55"/>
<comment type="caution">
    <text evidence="11">The sequence shown here is derived from an EMBL/GenBank/DDBJ whole genome shotgun (WGS) entry which is preliminary data.</text>
</comment>
<evidence type="ECO:0000256" key="7">
    <source>
        <dbReference type="ARBA" id="ARBA00023010"/>
    </source>
</evidence>
<organism evidence="11 12">
    <name type="scientific">Megasphaera micronuciformis F0359</name>
    <dbReference type="NCBI Taxonomy" id="706434"/>
    <lineage>
        <taxon>Bacteria</taxon>
        <taxon>Bacillati</taxon>
        <taxon>Bacillota</taxon>
        <taxon>Negativicutes</taxon>
        <taxon>Veillonellales</taxon>
        <taxon>Veillonellaceae</taxon>
        <taxon>Megasphaera</taxon>
    </lineage>
</organism>
<evidence type="ECO:0000313" key="11">
    <source>
        <dbReference type="EMBL" id="EFQ04817.1"/>
    </source>
</evidence>
<feature type="compositionally biased region" description="Low complexity" evidence="10">
    <location>
        <begin position="1"/>
        <end position="10"/>
    </location>
</feature>
<keyword evidence="12" id="KW-1185">Reference proteome</keyword>
<keyword evidence="7 9" id="KW-0811">Translocation</keyword>
<evidence type="ECO:0000256" key="8">
    <source>
        <dbReference type="ARBA" id="ARBA00023136"/>
    </source>
</evidence>
<dbReference type="PROSITE" id="PS01067">
    <property type="entry name" value="SECE_SEC61G"/>
    <property type="match status" value="1"/>
</dbReference>
<evidence type="ECO:0000256" key="1">
    <source>
        <dbReference type="ARBA" id="ARBA00004370"/>
    </source>
</evidence>
<comment type="similarity">
    <text evidence="9">Belongs to the SecE/SEC61-gamma family.</text>
</comment>
<evidence type="ECO:0000313" key="12">
    <source>
        <dbReference type="Proteomes" id="UP000003195"/>
    </source>
</evidence>
<keyword evidence="2 9" id="KW-0813">Transport</keyword>
<keyword evidence="6 9" id="KW-1133">Transmembrane helix</keyword>
<dbReference type="GO" id="GO:0006605">
    <property type="term" value="P:protein targeting"/>
    <property type="evidence" value="ECO:0007669"/>
    <property type="project" value="UniProtKB-UniRule"/>
</dbReference>
<dbReference type="HAMAP" id="MF_00422">
    <property type="entry name" value="SecE"/>
    <property type="match status" value="1"/>
</dbReference>
<evidence type="ECO:0000256" key="5">
    <source>
        <dbReference type="ARBA" id="ARBA00022927"/>
    </source>
</evidence>
<evidence type="ECO:0000256" key="10">
    <source>
        <dbReference type="SAM" id="MobiDB-lite"/>
    </source>
</evidence>
<dbReference type="GO" id="GO:0008320">
    <property type="term" value="F:protein transmembrane transporter activity"/>
    <property type="evidence" value="ECO:0007669"/>
    <property type="project" value="UniProtKB-UniRule"/>
</dbReference>
<dbReference type="HOGENOM" id="CLU_113663_5_1_9"/>
<comment type="subcellular location">
    <subcellularLocation>
        <location evidence="9">Cell membrane</location>
        <topology evidence="9">Single-pass membrane protein</topology>
    </subcellularLocation>
    <subcellularLocation>
        <location evidence="1">Membrane</location>
    </subcellularLocation>
</comment>
<dbReference type="NCBIfam" id="TIGR00964">
    <property type="entry name" value="secE_bact"/>
    <property type="match status" value="1"/>
</dbReference>
<proteinExistence type="inferred from homology"/>
<comment type="subunit">
    <text evidence="9">Component of the Sec protein translocase complex. Heterotrimer consisting of SecY, SecE and SecG subunits. The heterotrimers can form oligomers, although 1 heterotrimer is thought to be able to translocate proteins. Interacts with the ribosome. Interacts with SecDF, and other proteins may be involved. Interacts with SecA.</text>
</comment>
<dbReference type="InterPro" id="IPR001901">
    <property type="entry name" value="Translocase_SecE/Sec61-g"/>
</dbReference>